<name>A0AA88LGA5_ARTSF</name>
<dbReference type="PANTHER" id="PTHR23227:SF67">
    <property type="entry name" value="CRANIOFACIAL DEVELOPMENT PROTEIN 2-LIKE"/>
    <property type="match status" value="1"/>
</dbReference>
<dbReference type="AlphaFoldDB" id="A0AA88LGA5"/>
<reference evidence="1" key="1">
    <citation type="submission" date="2023-07" db="EMBL/GenBank/DDBJ databases">
        <title>Chromosome-level genome assembly of Artemia franciscana.</title>
        <authorList>
            <person name="Jo E."/>
        </authorList>
    </citation>
    <scope>NUCLEOTIDE SEQUENCE</scope>
    <source>
        <tissue evidence="1">Whole body</tissue>
    </source>
</reference>
<comment type="caution">
    <text evidence="1">The sequence shown here is derived from an EMBL/GenBank/DDBJ whole genome shotgun (WGS) entry which is preliminary data.</text>
</comment>
<dbReference type="InterPro" id="IPR036691">
    <property type="entry name" value="Endo/exonu/phosph_ase_sf"/>
</dbReference>
<sequence length="189" mass="21495">MVGKTNNIAGLVNFYSVSKTFLSDEESEEFYSQLQSLTHSIPKKDMILVIGDFNALVGSNTDGNEDVMGKFGHCTRNKRSEGLLEYCRDNELVSANTLFKHREGRKVTWRSPGGTTKNFIDYSTKILIETAETVLGRTNVSEEPWIIDEIIQLCKDWRAVDNRQDPESGDTYKHLKRLAEKKIKRALTT</sequence>
<dbReference type="Gene3D" id="3.60.10.10">
    <property type="entry name" value="Endonuclease/exonuclease/phosphatase"/>
    <property type="match status" value="1"/>
</dbReference>
<dbReference type="SUPFAM" id="SSF56219">
    <property type="entry name" value="DNase I-like"/>
    <property type="match status" value="1"/>
</dbReference>
<evidence type="ECO:0000313" key="2">
    <source>
        <dbReference type="Proteomes" id="UP001187531"/>
    </source>
</evidence>
<evidence type="ECO:0000313" key="1">
    <source>
        <dbReference type="EMBL" id="KAK2725804.1"/>
    </source>
</evidence>
<dbReference type="Proteomes" id="UP001187531">
    <property type="component" value="Unassembled WGS sequence"/>
</dbReference>
<gene>
    <name evidence="1" type="ORF">QYM36_000326</name>
</gene>
<organism evidence="1 2">
    <name type="scientific">Artemia franciscana</name>
    <name type="common">Brine shrimp</name>
    <name type="synonym">Artemia sanfranciscana</name>
    <dbReference type="NCBI Taxonomy" id="6661"/>
    <lineage>
        <taxon>Eukaryota</taxon>
        <taxon>Metazoa</taxon>
        <taxon>Ecdysozoa</taxon>
        <taxon>Arthropoda</taxon>
        <taxon>Crustacea</taxon>
        <taxon>Branchiopoda</taxon>
        <taxon>Anostraca</taxon>
        <taxon>Artemiidae</taxon>
        <taxon>Artemia</taxon>
    </lineage>
</organism>
<keyword evidence="2" id="KW-1185">Reference proteome</keyword>
<accession>A0AA88LGA5</accession>
<evidence type="ECO:0008006" key="3">
    <source>
        <dbReference type="Google" id="ProtNLM"/>
    </source>
</evidence>
<dbReference type="PANTHER" id="PTHR23227">
    <property type="entry name" value="BUCENTAUR RELATED"/>
    <property type="match status" value="1"/>
</dbReference>
<protein>
    <recommendedName>
        <fullName evidence="3">Endonuclease/exonuclease/phosphatase domain-containing protein</fullName>
    </recommendedName>
</protein>
<dbReference type="InterPro" id="IPR027124">
    <property type="entry name" value="Swc5/CFDP1/2"/>
</dbReference>
<proteinExistence type="predicted"/>
<dbReference type="EMBL" id="JAVRJZ010000002">
    <property type="protein sequence ID" value="KAK2725804.1"/>
    <property type="molecule type" value="Genomic_DNA"/>
</dbReference>